<dbReference type="EMBL" id="CP038462">
    <property type="protein sequence ID" value="QCC78426.1"/>
    <property type="molecule type" value="Genomic_DNA"/>
</dbReference>
<sequence length="168" mass="20062">MNHGWPPLGLHLNDAGGDFWGYVDKCYQLYYDTVHVQPRPWPVPGQSLNIKRQPVDEKGRCNTFWHLVTEGEIEDERTPSTSRLERVGWPMALISEFNDIYPAAQSSRIRWWKTKRGAEERYAIALEDFSYVVIVADRKTYCLLWTAYPVEYESRRRKLRREFEEFWK</sequence>
<reference evidence="2 3" key="1">
    <citation type="journal article" date="2008" name="Int. J. Syst. Evol. Microbiol.">
        <title>Nocardioides daphniae sp. nov., isolated from Daphnia cucullata (Crustacea: Cladocera).</title>
        <authorList>
            <person name="Toth E.M."/>
            <person name="Keki Z."/>
            <person name="Homonnay Z.G."/>
            <person name="Borsodi A.K."/>
            <person name="Marialigeti K."/>
            <person name="Schumann P."/>
        </authorList>
    </citation>
    <scope>NUCLEOTIDE SEQUENCE [LARGE SCALE GENOMIC DNA]</scope>
    <source>
        <strain evidence="2 3">JCM 16608</strain>
    </source>
</reference>
<reference evidence="1" key="2">
    <citation type="journal article" date="2014" name="Int. J. Syst. Evol. Microbiol.">
        <title>Complete genome of a new Firmicutes species belonging to the dominant human colonic microbiota ('Ruminococcus bicirculans') reveals two chromosomes and a selective capacity to utilize plant glucans.</title>
        <authorList>
            <consortium name="NISC Comparative Sequencing Program"/>
            <person name="Wegmann U."/>
            <person name="Louis P."/>
            <person name="Goesmann A."/>
            <person name="Henrissat B."/>
            <person name="Duncan S.H."/>
            <person name="Flint H.J."/>
        </authorList>
    </citation>
    <scope>NUCLEOTIDE SEQUENCE</scope>
    <source>
        <strain evidence="1">CCM 7403</strain>
    </source>
</reference>
<gene>
    <name evidence="1" type="primary">rflB</name>
    <name evidence="2" type="ORF">E2C04_16710</name>
    <name evidence="1" type="ORF">GCM10007231_09410</name>
</gene>
<dbReference type="Proteomes" id="UP000297025">
    <property type="component" value="Chromosome"/>
</dbReference>
<protein>
    <recommendedName>
        <fullName evidence="5">Phage-Barnase-EndoU-ColicinE5/D-RelE like nuclease 2 domain-containing protein</fullName>
    </recommendedName>
</protein>
<dbReference type="KEGG" id="ndp:E2C04_16710"/>
<keyword evidence="4" id="KW-1185">Reference proteome</keyword>
<dbReference type="RefSeq" id="WP_135833463.1">
    <property type="nucleotide sequence ID" value="NZ_BMCK01000001.1"/>
</dbReference>
<dbReference type="EMBL" id="BMCK01000001">
    <property type="protein sequence ID" value="GGD12548.1"/>
    <property type="molecule type" value="Genomic_DNA"/>
</dbReference>
<organism evidence="2 3">
    <name type="scientific">Nocardioides daphniae</name>
    <dbReference type="NCBI Taxonomy" id="402297"/>
    <lineage>
        <taxon>Bacteria</taxon>
        <taxon>Bacillati</taxon>
        <taxon>Actinomycetota</taxon>
        <taxon>Actinomycetes</taxon>
        <taxon>Propionibacteriales</taxon>
        <taxon>Nocardioidaceae</taxon>
        <taxon>Nocardioides</taxon>
    </lineage>
</organism>
<proteinExistence type="predicted"/>
<evidence type="ECO:0000313" key="1">
    <source>
        <dbReference type="EMBL" id="GGD12548.1"/>
    </source>
</evidence>
<evidence type="ECO:0000313" key="3">
    <source>
        <dbReference type="Proteomes" id="UP000297025"/>
    </source>
</evidence>
<reference evidence="4" key="3">
    <citation type="journal article" date="2019" name="Int. J. Syst. Evol. Microbiol.">
        <title>The Global Catalogue of Microorganisms (GCM) 10K type strain sequencing project: providing services to taxonomists for standard genome sequencing and annotation.</title>
        <authorList>
            <consortium name="The Broad Institute Genomics Platform"/>
            <consortium name="The Broad Institute Genome Sequencing Center for Infectious Disease"/>
            <person name="Wu L."/>
            <person name="Ma J."/>
        </authorList>
    </citation>
    <scope>NUCLEOTIDE SEQUENCE [LARGE SCALE GENOMIC DNA]</scope>
    <source>
        <strain evidence="4">CCM 7403</strain>
    </source>
</reference>
<evidence type="ECO:0000313" key="4">
    <source>
        <dbReference type="Proteomes" id="UP000630594"/>
    </source>
</evidence>
<reference evidence="2" key="4">
    <citation type="submission" date="2019-03" db="EMBL/GenBank/DDBJ databases">
        <authorList>
            <person name="Huang Y."/>
        </authorList>
    </citation>
    <scope>NUCLEOTIDE SEQUENCE</scope>
    <source>
        <strain evidence="2">JCM 16608</strain>
    </source>
</reference>
<accession>A0A4P7UE75</accession>
<dbReference type="OrthoDB" id="5191916at2"/>
<evidence type="ECO:0000313" key="2">
    <source>
        <dbReference type="EMBL" id="QCC78426.1"/>
    </source>
</evidence>
<dbReference type="Proteomes" id="UP000630594">
    <property type="component" value="Unassembled WGS sequence"/>
</dbReference>
<dbReference type="AlphaFoldDB" id="A0A4P7UE75"/>
<name>A0A4P7UE75_9ACTN</name>
<reference evidence="1" key="5">
    <citation type="submission" date="2024-05" db="EMBL/GenBank/DDBJ databases">
        <authorList>
            <person name="Sun Q."/>
            <person name="Sedlacek I."/>
        </authorList>
    </citation>
    <scope>NUCLEOTIDE SEQUENCE</scope>
    <source>
        <strain evidence="1">CCM 7403</strain>
    </source>
</reference>
<evidence type="ECO:0008006" key="5">
    <source>
        <dbReference type="Google" id="ProtNLM"/>
    </source>
</evidence>